<accession>A0ABN0U4Y5</accession>
<gene>
    <name evidence="1" type="ORF">GCM10009539_25250</name>
</gene>
<comment type="caution">
    <text evidence="1">The sequence shown here is derived from an EMBL/GenBank/DDBJ whole genome shotgun (WGS) entry which is preliminary data.</text>
</comment>
<protein>
    <recommendedName>
        <fullName evidence="3">Secreted protein</fullName>
    </recommendedName>
</protein>
<dbReference type="EMBL" id="BAAAGX010000009">
    <property type="protein sequence ID" value="GAA0238887.1"/>
    <property type="molecule type" value="Genomic_DNA"/>
</dbReference>
<keyword evidence="2" id="KW-1185">Reference proteome</keyword>
<dbReference type="RefSeq" id="WP_344648956.1">
    <property type="nucleotide sequence ID" value="NZ_BAAAGX010000009.1"/>
</dbReference>
<name>A0ABN0U4Y5_9ACTN</name>
<reference evidence="1 2" key="1">
    <citation type="journal article" date="2019" name="Int. J. Syst. Evol. Microbiol.">
        <title>The Global Catalogue of Microorganisms (GCM) 10K type strain sequencing project: providing services to taxonomists for standard genome sequencing and annotation.</title>
        <authorList>
            <consortium name="The Broad Institute Genomics Platform"/>
            <consortium name="The Broad Institute Genome Sequencing Center for Infectious Disease"/>
            <person name="Wu L."/>
            <person name="Ma J."/>
        </authorList>
    </citation>
    <scope>NUCLEOTIDE SEQUENCE [LARGE SCALE GENOMIC DNA]</scope>
    <source>
        <strain evidence="1 2">JCM 10425</strain>
    </source>
</reference>
<proteinExistence type="predicted"/>
<evidence type="ECO:0000313" key="1">
    <source>
        <dbReference type="EMBL" id="GAA0238887.1"/>
    </source>
</evidence>
<organism evidence="1 2">
    <name type="scientific">Cryptosporangium japonicum</name>
    <dbReference type="NCBI Taxonomy" id="80872"/>
    <lineage>
        <taxon>Bacteria</taxon>
        <taxon>Bacillati</taxon>
        <taxon>Actinomycetota</taxon>
        <taxon>Actinomycetes</taxon>
        <taxon>Cryptosporangiales</taxon>
        <taxon>Cryptosporangiaceae</taxon>
        <taxon>Cryptosporangium</taxon>
    </lineage>
</organism>
<evidence type="ECO:0008006" key="3">
    <source>
        <dbReference type="Google" id="ProtNLM"/>
    </source>
</evidence>
<sequence length="79" mass="8681">MKILLGLALLILAAVAVRWLITARRQNVGPEHDGPEVFGPRIPLRPSGQVFRALRANDYTGVRRADEEPEPGSGPMLRP</sequence>
<evidence type="ECO:0000313" key="2">
    <source>
        <dbReference type="Proteomes" id="UP001500967"/>
    </source>
</evidence>
<dbReference type="Proteomes" id="UP001500967">
    <property type="component" value="Unassembled WGS sequence"/>
</dbReference>